<comment type="caution">
    <text evidence="2">The sequence shown here is derived from an EMBL/GenBank/DDBJ whole genome shotgun (WGS) entry which is preliminary data.</text>
</comment>
<gene>
    <name evidence="2" type="ORF">V6N11_035753</name>
</gene>
<feature type="chain" id="PRO_5045438487" description="DUF4283 domain-containing protein" evidence="1">
    <location>
        <begin position="21"/>
        <end position="812"/>
    </location>
</feature>
<feature type="signal peptide" evidence="1">
    <location>
        <begin position="1"/>
        <end position="20"/>
    </location>
</feature>
<name>A0ABR2R8E8_9ROSI</name>
<protein>
    <recommendedName>
        <fullName evidence="4">DUF4283 domain-containing protein</fullName>
    </recommendedName>
</protein>
<evidence type="ECO:0000313" key="3">
    <source>
        <dbReference type="Proteomes" id="UP001396334"/>
    </source>
</evidence>
<dbReference type="EMBL" id="JBBPBN010000024">
    <property type="protein sequence ID" value="KAK9009208.1"/>
    <property type="molecule type" value="Genomic_DNA"/>
</dbReference>
<evidence type="ECO:0000313" key="2">
    <source>
        <dbReference type="EMBL" id="KAK9009208.1"/>
    </source>
</evidence>
<keyword evidence="3" id="KW-1185">Reference proteome</keyword>
<dbReference type="Proteomes" id="UP001396334">
    <property type="component" value="Unassembled WGS sequence"/>
</dbReference>
<reference evidence="2 3" key="1">
    <citation type="journal article" date="2024" name="G3 (Bethesda)">
        <title>Genome assembly of Hibiscus sabdariffa L. provides insights into metabolisms of medicinal natural products.</title>
        <authorList>
            <person name="Kim T."/>
        </authorList>
    </citation>
    <scope>NUCLEOTIDE SEQUENCE [LARGE SCALE GENOMIC DNA]</scope>
    <source>
        <strain evidence="2">TK-2024</strain>
        <tissue evidence="2">Old leaves</tissue>
    </source>
</reference>
<evidence type="ECO:0000256" key="1">
    <source>
        <dbReference type="SAM" id="SignalP"/>
    </source>
</evidence>
<evidence type="ECO:0008006" key="4">
    <source>
        <dbReference type="Google" id="ProtNLM"/>
    </source>
</evidence>
<keyword evidence="1" id="KW-0732">Signal</keyword>
<accession>A0ABR2R8E8</accession>
<sequence>MLSILSILLWVFALLLRGISSPDGGCRPSFRPGYGRDAVLSLHDNGVRSAVAVVFCAAPILSMPRVSSLSWLAISVSFSGRHSQMAQGHGLDNPWITGLSTVVYSLWFFWATGAAVFWVAPFPPSHGFLQWCYVSPVSAAPARLWCIRWPPRCCSTAVVWPWQFCRSLNGSLITHRWQFCRSLNGLLIPHRFVLCFLFTFDMKTMPYRCLCLTLVSVWQVFQRWRLGSARVSHFPPLPWWLDFFPVSLELLPMSFLDSGTRIWVGSGSCLSPIGNPAVLVGRLLVGWLIQPRNHVCDGFWADLKRDHHYLGWRFPFPGRRPLHCRDAFVPMDRPSIRPSVGFLDHLFAWIFLSRATCFYLGNLCGSYLFSDVHGLCLRRLLTAWSMQAIFSPAFLFLDLHPFSGSCRYSFPLLPRATFPLASWRLLHHGLCPYLSRWLPWSIYYSFSTHLQRMASDLIHSMENLQFTEAESESVVVEPPCEAGDSGLWLVGSVISSKAVDGDSVCRIFRSVLKSKNIIDILELRPNFFLIKPVMAAAKDMILKRRPWIIHEDLFSIEPYNPDWHAVDFSFTNMVIWVRVYQLPLRAMNGSMGLQLAQNPVAGSRRKQGIEYFDTRGEAAEAVGVAEGQSSARTEVAGTNDKSGEATEAEFVDTLNAGSGPYTVEKGSAAQVLHAVGNMTTPRGPVDSVQSDQPCPVVPTRAEEATVSDVHGQVGRAEPKVPMPVAKGDVFEGCQAVVAPEPDLPAEFADPALPKLAAVLGKSIGGAFPNPALPLIVSTAMGTNPVRAKRTLQGNLNSSTEVAEVAGQLRRAS</sequence>
<proteinExistence type="predicted"/>
<organism evidence="2 3">
    <name type="scientific">Hibiscus sabdariffa</name>
    <name type="common">roselle</name>
    <dbReference type="NCBI Taxonomy" id="183260"/>
    <lineage>
        <taxon>Eukaryota</taxon>
        <taxon>Viridiplantae</taxon>
        <taxon>Streptophyta</taxon>
        <taxon>Embryophyta</taxon>
        <taxon>Tracheophyta</taxon>
        <taxon>Spermatophyta</taxon>
        <taxon>Magnoliopsida</taxon>
        <taxon>eudicotyledons</taxon>
        <taxon>Gunneridae</taxon>
        <taxon>Pentapetalae</taxon>
        <taxon>rosids</taxon>
        <taxon>malvids</taxon>
        <taxon>Malvales</taxon>
        <taxon>Malvaceae</taxon>
        <taxon>Malvoideae</taxon>
        <taxon>Hibiscus</taxon>
    </lineage>
</organism>